<evidence type="ECO:0000313" key="3">
    <source>
        <dbReference type="Proteomes" id="UP000679691"/>
    </source>
</evidence>
<proteinExistence type="predicted"/>
<name>A0A8T4HC16_9SPHI</name>
<evidence type="ECO:0000256" key="1">
    <source>
        <dbReference type="SAM" id="Phobius"/>
    </source>
</evidence>
<keyword evidence="1" id="KW-0812">Transmembrane</keyword>
<protein>
    <recommendedName>
        <fullName evidence="4">DUF2892 domain-containing protein</fullName>
    </recommendedName>
</protein>
<dbReference type="AlphaFoldDB" id="A0A8T4HC16"/>
<gene>
    <name evidence="2" type="ORF">J5U18_13225</name>
</gene>
<dbReference type="EMBL" id="JAGKSB010000021">
    <property type="protein sequence ID" value="MBP3944499.1"/>
    <property type="molecule type" value="Genomic_DNA"/>
</dbReference>
<evidence type="ECO:0008006" key="4">
    <source>
        <dbReference type="Google" id="ProtNLM"/>
    </source>
</evidence>
<keyword evidence="3" id="KW-1185">Reference proteome</keyword>
<dbReference type="RefSeq" id="WP_353548014.1">
    <property type="nucleotide sequence ID" value="NZ_JAGKSB010000021.1"/>
</dbReference>
<feature type="transmembrane region" description="Helical" evidence="1">
    <location>
        <begin position="21"/>
        <end position="43"/>
    </location>
</feature>
<comment type="caution">
    <text evidence="2">The sequence shown here is derived from an EMBL/GenBank/DDBJ whole genome shotgun (WGS) entry which is preliminary data.</text>
</comment>
<evidence type="ECO:0000313" key="2">
    <source>
        <dbReference type="EMBL" id="MBP3944499.1"/>
    </source>
</evidence>
<organism evidence="2 3">
    <name type="scientific">Rhinopithecimicrobium faecis</name>
    <dbReference type="NCBI Taxonomy" id="2820698"/>
    <lineage>
        <taxon>Bacteria</taxon>
        <taxon>Pseudomonadati</taxon>
        <taxon>Bacteroidota</taxon>
        <taxon>Sphingobacteriia</taxon>
        <taxon>Sphingobacteriales</taxon>
        <taxon>Sphingobacteriaceae</taxon>
        <taxon>Rhinopithecimicrobium</taxon>
    </lineage>
</organism>
<accession>A0A8T4HC16</accession>
<dbReference type="Proteomes" id="UP000679691">
    <property type="component" value="Unassembled WGS sequence"/>
</dbReference>
<reference evidence="2" key="1">
    <citation type="submission" date="2021-03" db="EMBL/GenBank/DDBJ databases">
        <authorList>
            <person name="Lu T."/>
            <person name="Wang Q."/>
            <person name="Han X."/>
        </authorList>
    </citation>
    <scope>NUCLEOTIDE SEQUENCE</scope>
    <source>
        <strain evidence="2">WQ 2009</strain>
    </source>
</reference>
<keyword evidence="1" id="KW-0472">Membrane</keyword>
<keyword evidence="1" id="KW-1133">Transmembrane helix</keyword>
<feature type="transmembrane region" description="Helical" evidence="1">
    <location>
        <begin position="49"/>
        <end position="65"/>
    </location>
</feature>
<sequence length="70" mass="7191">MNLIDRAVSPTPKLFRILRTVGLSLTSIGGALLTAPVGLPIIITSVGGYLIVAGSVITAVCQITVDDKKA</sequence>